<dbReference type="InterPro" id="IPR006066">
    <property type="entry name" value="NO2/SO3_Rdtase_FeS/sirohaem_BS"/>
</dbReference>
<dbReference type="GO" id="GO:0004783">
    <property type="term" value="F:sulfite reductase (NADPH) activity"/>
    <property type="evidence" value="ECO:0007669"/>
    <property type="project" value="UniProtKB-EC"/>
</dbReference>
<keyword evidence="9" id="KW-0479">Metal-binding</keyword>
<dbReference type="FunFam" id="3.30.413.10:FF:000004">
    <property type="entry name" value="Sulfite reductase [NADPH] hemoprotein beta-component"/>
    <property type="match status" value="1"/>
</dbReference>
<evidence type="ECO:0000256" key="8">
    <source>
        <dbReference type="ARBA" id="ARBA00022617"/>
    </source>
</evidence>
<feature type="domain" description="Flavodoxin-like" evidence="16">
    <location>
        <begin position="722"/>
        <end position="870"/>
    </location>
</feature>
<dbReference type="GO" id="GO:0051539">
    <property type="term" value="F:4 iron, 4 sulfur cluster binding"/>
    <property type="evidence" value="ECO:0007669"/>
    <property type="project" value="UniProtKB-KW"/>
</dbReference>
<dbReference type="Gene3D" id="3.30.413.10">
    <property type="entry name" value="Sulfite Reductase Hemoprotein, domain 1"/>
    <property type="match status" value="2"/>
</dbReference>
<dbReference type="GO" id="GO:0000103">
    <property type="term" value="P:sulfate assimilation"/>
    <property type="evidence" value="ECO:0007669"/>
    <property type="project" value="TreeGrafter"/>
</dbReference>
<keyword evidence="18" id="KW-1185">Reference proteome</keyword>
<dbReference type="GO" id="GO:0009337">
    <property type="term" value="C:sulfite reductase complex (NADPH)"/>
    <property type="evidence" value="ECO:0007669"/>
    <property type="project" value="InterPro"/>
</dbReference>
<evidence type="ECO:0000256" key="3">
    <source>
        <dbReference type="ARBA" id="ARBA00004774"/>
    </source>
</evidence>
<dbReference type="EMBL" id="JANBOH010000029">
    <property type="protein sequence ID" value="KAJ1647453.1"/>
    <property type="molecule type" value="Genomic_DNA"/>
</dbReference>
<comment type="similarity">
    <text evidence="4">Belongs to the nitrite and sulfite reductase 4Fe-4S domain family.</text>
</comment>
<dbReference type="InterPro" id="IPR045169">
    <property type="entry name" value="NO2/SO3_Rdtase_4Fe4S_prot"/>
</dbReference>
<comment type="cofactor">
    <cofactor evidence="1">
        <name>siroheme</name>
        <dbReference type="ChEBI" id="CHEBI:60052"/>
    </cofactor>
</comment>
<evidence type="ECO:0000256" key="2">
    <source>
        <dbReference type="ARBA" id="ARBA00001966"/>
    </source>
</evidence>
<gene>
    <name evidence="17" type="primary">MET5</name>
    <name evidence="17" type="ORF">LPJ64_001173</name>
</gene>
<dbReference type="GO" id="GO:0050661">
    <property type="term" value="F:NADP binding"/>
    <property type="evidence" value="ECO:0007669"/>
    <property type="project" value="InterPro"/>
</dbReference>
<dbReference type="PRINTS" id="PR00397">
    <property type="entry name" value="SIROHAEM"/>
</dbReference>
<dbReference type="SUPFAM" id="SSF52922">
    <property type="entry name" value="TK C-terminal domain-like"/>
    <property type="match status" value="1"/>
</dbReference>
<dbReference type="PANTHER" id="PTHR11493">
    <property type="entry name" value="SULFITE REDUCTASE [NADPH] SUBUNIT BETA-RELATED"/>
    <property type="match status" value="1"/>
</dbReference>
<evidence type="ECO:0000313" key="18">
    <source>
        <dbReference type="Proteomes" id="UP001145021"/>
    </source>
</evidence>
<dbReference type="HAMAP" id="MF_01540">
    <property type="entry name" value="CysI"/>
    <property type="match status" value="1"/>
</dbReference>
<proteinExistence type="inferred from homology"/>
<name>A0A9W7XLT7_9FUNG</name>
<dbReference type="SUPFAM" id="SSF52518">
    <property type="entry name" value="Thiamin diphosphate-binding fold (THDP-binding)"/>
    <property type="match status" value="2"/>
</dbReference>
<dbReference type="InterPro" id="IPR029039">
    <property type="entry name" value="Flavoprotein-like_sf"/>
</dbReference>
<evidence type="ECO:0000256" key="6">
    <source>
        <dbReference type="ARBA" id="ARBA00022485"/>
    </source>
</evidence>
<evidence type="ECO:0000259" key="16">
    <source>
        <dbReference type="PROSITE" id="PS50902"/>
    </source>
</evidence>
<dbReference type="EC" id="1.8.1.2" evidence="5"/>
<dbReference type="Gene3D" id="3.40.50.970">
    <property type="match status" value="2"/>
</dbReference>
<protein>
    <recommendedName>
        <fullName evidence="5">assimilatory sulfite reductase (NADPH)</fullName>
        <ecNumber evidence="5">1.8.1.2</ecNumber>
    </recommendedName>
</protein>
<dbReference type="SUPFAM" id="SSF55124">
    <property type="entry name" value="Nitrite/Sulfite reductase N-terminal domain-like"/>
    <property type="match status" value="2"/>
</dbReference>
<evidence type="ECO:0000256" key="10">
    <source>
        <dbReference type="ARBA" id="ARBA00022857"/>
    </source>
</evidence>
<dbReference type="PRINTS" id="PR00369">
    <property type="entry name" value="FLAVODOXIN"/>
</dbReference>
<keyword evidence="14" id="KW-0198">Cysteine biosynthesis</keyword>
<dbReference type="InterPro" id="IPR045854">
    <property type="entry name" value="NO2/SO3_Rdtase_4Fe4S_sf"/>
</dbReference>
<dbReference type="InterPro" id="IPR006067">
    <property type="entry name" value="NO2/SO3_Rdtase_4Fe4S_dom"/>
</dbReference>
<evidence type="ECO:0000256" key="7">
    <source>
        <dbReference type="ARBA" id="ARBA00022605"/>
    </source>
</evidence>
<accession>A0A9W7XLT7</accession>
<keyword evidence="8" id="KW-0349">Heme</keyword>
<dbReference type="PROSITE" id="PS00365">
    <property type="entry name" value="NIR_SIR"/>
    <property type="match status" value="1"/>
</dbReference>
<dbReference type="GO" id="GO:0019344">
    <property type="term" value="P:cysteine biosynthetic process"/>
    <property type="evidence" value="ECO:0007669"/>
    <property type="project" value="UniProtKB-KW"/>
</dbReference>
<dbReference type="Gene3D" id="3.40.50.920">
    <property type="match status" value="1"/>
</dbReference>
<reference evidence="17" key="1">
    <citation type="submission" date="2022-07" db="EMBL/GenBank/DDBJ databases">
        <title>Phylogenomic reconstructions and comparative analyses of Kickxellomycotina fungi.</title>
        <authorList>
            <person name="Reynolds N.K."/>
            <person name="Stajich J.E."/>
            <person name="Barry K."/>
            <person name="Grigoriev I.V."/>
            <person name="Crous P."/>
            <person name="Smith M.E."/>
        </authorList>
    </citation>
    <scope>NUCLEOTIDE SEQUENCE</scope>
    <source>
        <strain evidence="17">NBRC 105413</strain>
    </source>
</reference>
<evidence type="ECO:0000256" key="15">
    <source>
        <dbReference type="ARBA" id="ARBA00052219"/>
    </source>
</evidence>
<dbReference type="InterPro" id="IPR029061">
    <property type="entry name" value="THDP-binding"/>
</dbReference>
<dbReference type="Pfam" id="PF01077">
    <property type="entry name" value="NIR_SIR"/>
    <property type="match status" value="1"/>
</dbReference>
<dbReference type="SUPFAM" id="SSF56014">
    <property type="entry name" value="Nitrite and sulphite reductase 4Fe-4S domain-like"/>
    <property type="match status" value="2"/>
</dbReference>
<keyword evidence="13" id="KW-0411">Iron-sulfur</keyword>
<evidence type="ECO:0000256" key="4">
    <source>
        <dbReference type="ARBA" id="ARBA00010429"/>
    </source>
</evidence>
<keyword evidence="6" id="KW-0004">4Fe-4S</keyword>
<evidence type="ECO:0000256" key="14">
    <source>
        <dbReference type="ARBA" id="ARBA00023192"/>
    </source>
</evidence>
<organism evidence="17 18">
    <name type="scientific">Coemansia asiatica</name>
    <dbReference type="NCBI Taxonomy" id="1052880"/>
    <lineage>
        <taxon>Eukaryota</taxon>
        <taxon>Fungi</taxon>
        <taxon>Fungi incertae sedis</taxon>
        <taxon>Zoopagomycota</taxon>
        <taxon>Kickxellomycotina</taxon>
        <taxon>Kickxellomycetes</taxon>
        <taxon>Kickxellales</taxon>
        <taxon>Kickxellaceae</taxon>
        <taxon>Coemansia</taxon>
    </lineage>
</organism>
<dbReference type="Gene3D" id="3.40.50.360">
    <property type="match status" value="1"/>
</dbReference>
<sequence length="1454" mass="157694">MASLIRTKSVNVSSTSVAVAYTAARTVADSTTVVVNNQAAFEAIQTALTSTATADPSAAKTSSDIVSLAQATEIASVVRSAGKPVGVLVAASSLVKLIALLRDAVRQKQSVVLHVPIETADDISAVLAVRDSGSVLLRSSSRQQAIDYAAAASLISFKLNAPVIHCFPSDSASADIAAFEAGQQVFADYLKAEEEEETDSFELIKAALALFGAEPVSYAGPNDATLVYALFGTASSEIPQAALDSDKTIGILQISALRPLSIDAILQTLPQSAALVVAFEQVTRQPTPWGPLLFDLAAALHAEQWETAQGGRSRPVLLDAVSAASPSAFSTDQLAQVTAHARTLELPAHFNPAQIAGVSEASAGADAASAQDALAKLSLEEQRKRVEQIPYGQLLKQLFDQRLHVANAAESKSIWGNSGKAGSTPEFGFGQLAAYEQERARLVQAVTAALRDVSVPLSQKLQAKLTAWLGGRDNAAVATEAAASSISALLETERNASSSIDELYRLRKYFALQSNWLIGADAWAYDVGNSGVHHVIASGLNINMLVLETASYPFTASSKHQQRKKDIGLYAMNYGTAYVASVAVYASYTQVLQALAEADAFPGPSVVVAYLPHADGVFSSSYSPIEVLQQSKRAVDSGAWPLFRWNPEAAGDARFQLDSEKLRRELAEFLRRDNALAAIGRAAPSLSGDLDTSVEGAVSDKLARRARGDVDALLGGLSGPPLLVLFASDGGNAEEVARRISRQGRMRGMRVQCVAMDDFEVDELPFEKTVIFSVSTAGQGEMPTNGREFFKALQTASINLSETQFAVFGLGDSHYWPRAEDALFYNKPGRDVDRKMAELGARRIVELGLGDDQDADGWETGYADFDQRLWNELNIAVVSDAPAAEEAPGRTDEENKVISNYLRGTIAQAIADDSTGAVDEWDGKLLKFHGTYMQDDRDVRSERQARGEEKAFSFMIRVRLPGGVSTPEQWLAMDKLADEYGNGTMKITTRQTFQLHGVLKRNLRETMRGINRALMDTIAACGDVNRNVVASANPLQAHLQPEVAGLAREISEHLLPSTSAYHEIWLDNTFVAGAAKQPSGAEDVEPLYGAAYLPRKFKIAIAIPPENDVDVVAYDLGYIAILDDAQKSILGYNVVIGGGMGMTHNNKKTYPRLATALGYVPKDKAVVVAEKVMLVQRDHGDRTNRKHARLKYTVDDHGMSWWREQVEQRLGFRMEEPRPYQFTRNGDRYGWVGTTEGLNNFTMFVQNGRVANFPGNPLKTALAEVARTHQGNFRLTCNGHLIIADVKDADVPRISELLARHKLDNLDYSALRLHSMACAALPPCGLAMAESERYLPRLIDLLDRVIDEAGLRNDAIVIRMTGCPNGCARPYNAEIAFVGKAPGAYNLYLGGAHNGERLNKIYRESVNEEQILELLTPIIKQYALERTDGERFGDFVIRKGIVKETIEGKDFHDL</sequence>
<dbReference type="FunFam" id="3.30.413.10:FF:000003">
    <property type="entry name" value="Sulfite reductase [NADPH] hemoprotein beta-component"/>
    <property type="match status" value="1"/>
</dbReference>
<comment type="pathway">
    <text evidence="3">Sulfur metabolism; hydrogen sulfide biosynthesis; hydrogen sulfide from sulfite (NADPH route): step 1/1.</text>
</comment>
<dbReference type="SUPFAM" id="SSF52218">
    <property type="entry name" value="Flavoproteins"/>
    <property type="match status" value="1"/>
</dbReference>
<dbReference type="GO" id="GO:0046872">
    <property type="term" value="F:metal ion binding"/>
    <property type="evidence" value="ECO:0007669"/>
    <property type="project" value="UniProtKB-KW"/>
</dbReference>
<dbReference type="GO" id="GO:0020037">
    <property type="term" value="F:heme binding"/>
    <property type="evidence" value="ECO:0007669"/>
    <property type="project" value="InterPro"/>
</dbReference>
<dbReference type="GO" id="GO:0050311">
    <property type="term" value="F:sulfite reductase (ferredoxin) activity"/>
    <property type="evidence" value="ECO:0007669"/>
    <property type="project" value="TreeGrafter"/>
</dbReference>
<keyword evidence="12" id="KW-0408">Iron</keyword>
<dbReference type="NCBIfam" id="NF010029">
    <property type="entry name" value="PRK13504.1"/>
    <property type="match status" value="1"/>
</dbReference>
<comment type="catalytic activity">
    <reaction evidence="15">
        <text>hydrogen sulfide + 3 NADP(+) + 3 H2O = sulfite + 3 NADPH + 4 H(+)</text>
        <dbReference type="Rhea" id="RHEA:13801"/>
        <dbReference type="ChEBI" id="CHEBI:15377"/>
        <dbReference type="ChEBI" id="CHEBI:15378"/>
        <dbReference type="ChEBI" id="CHEBI:17359"/>
        <dbReference type="ChEBI" id="CHEBI:29919"/>
        <dbReference type="ChEBI" id="CHEBI:57783"/>
        <dbReference type="ChEBI" id="CHEBI:58349"/>
        <dbReference type="EC" id="1.8.1.2"/>
    </reaction>
</comment>
<dbReference type="PANTHER" id="PTHR11493:SF47">
    <property type="entry name" value="SULFITE REDUCTASE [NADPH] SUBUNIT BETA"/>
    <property type="match status" value="1"/>
</dbReference>
<keyword evidence="10" id="KW-0521">NADP</keyword>
<dbReference type="InterPro" id="IPR008254">
    <property type="entry name" value="Flavodoxin/NO_synth"/>
</dbReference>
<evidence type="ECO:0000256" key="9">
    <source>
        <dbReference type="ARBA" id="ARBA00022723"/>
    </source>
</evidence>
<evidence type="ECO:0000256" key="12">
    <source>
        <dbReference type="ARBA" id="ARBA00023004"/>
    </source>
</evidence>
<dbReference type="Pfam" id="PF03460">
    <property type="entry name" value="NIR_SIR_ferr"/>
    <property type="match status" value="2"/>
</dbReference>
<dbReference type="InterPro" id="IPR001094">
    <property type="entry name" value="Flavdoxin-like"/>
</dbReference>
<dbReference type="GO" id="GO:0010181">
    <property type="term" value="F:FMN binding"/>
    <property type="evidence" value="ECO:0007669"/>
    <property type="project" value="InterPro"/>
</dbReference>
<comment type="caution">
    <text evidence="17">The sequence shown here is derived from an EMBL/GenBank/DDBJ whole genome shotgun (WGS) entry which is preliminary data.</text>
</comment>
<dbReference type="InterPro" id="IPR036136">
    <property type="entry name" value="Nit/Sulf_reduc_fer-like_dom_sf"/>
</dbReference>
<evidence type="ECO:0000256" key="5">
    <source>
        <dbReference type="ARBA" id="ARBA00012604"/>
    </source>
</evidence>
<dbReference type="Pfam" id="PF00258">
    <property type="entry name" value="Flavodoxin_1"/>
    <property type="match status" value="1"/>
</dbReference>
<dbReference type="InterPro" id="IPR005117">
    <property type="entry name" value="NiRdtase/SiRdtase_haem-b_fer"/>
</dbReference>
<dbReference type="Proteomes" id="UP001145021">
    <property type="component" value="Unassembled WGS sequence"/>
</dbReference>
<dbReference type="FunFam" id="3.40.50.360:FF:000016">
    <property type="entry name" value="Sulfite reductase subunit beta"/>
    <property type="match status" value="1"/>
</dbReference>
<dbReference type="PROSITE" id="PS50902">
    <property type="entry name" value="FLAVODOXIN_LIKE"/>
    <property type="match status" value="1"/>
</dbReference>
<evidence type="ECO:0000313" key="17">
    <source>
        <dbReference type="EMBL" id="KAJ1647453.1"/>
    </source>
</evidence>
<keyword evidence="7" id="KW-0028">Amino-acid biosynthesis</keyword>
<evidence type="ECO:0000256" key="1">
    <source>
        <dbReference type="ARBA" id="ARBA00001929"/>
    </source>
</evidence>
<dbReference type="InterPro" id="IPR011786">
    <property type="entry name" value="CysI"/>
</dbReference>
<keyword evidence="11 17" id="KW-0560">Oxidoreductase</keyword>
<comment type="cofactor">
    <cofactor evidence="2">
        <name>[4Fe-4S] cluster</name>
        <dbReference type="ChEBI" id="CHEBI:49883"/>
    </cofactor>
</comment>
<dbReference type="InterPro" id="IPR009014">
    <property type="entry name" value="Transketo_C/PFOR_II"/>
</dbReference>
<evidence type="ECO:0000256" key="13">
    <source>
        <dbReference type="ARBA" id="ARBA00023014"/>
    </source>
</evidence>
<evidence type="ECO:0000256" key="11">
    <source>
        <dbReference type="ARBA" id="ARBA00023002"/>
    </source>
</evidence>